<comment type="similarity">
    <text evidence="1">Belongs to the LysR transcriptional regulatory family.</text>
</comment>
<dbReference type="InterPro" id="IPR000847">
    <property type="entry name" value="LysR_HTH_N"/>
</dbReference>
<name>Q1YR70_9GAMM</name>
<keyword evidence="7" id="KW-1185">Reference proteome</keyword>
<proteinExistence type="inferred from homology"/>
<dbReference type="InterPro" id="IPR036390">
    <property type="entry name" value="WH_DNA-bd_sf"/>
</dbReference>
<dbReference type="PRINTS" id="PR00039">
    <property type="entry name" value="HTHLYSR"/>
</dbReference>
<dbReference type="GO" id="GO:0032993">
    <property type="term" value="C:protein-DNA complex"/>
    <property type="evidence" value="ECO:0007669"/>
    <property type="project" value="TreeGrafter"/>
</dbReference>
<evidence type="ECO:0000313" key="7">
    <source>
        <dbReference type="Proteomes" id="UP000005555"/>
    </source>
</evidence>
<comment type="caution">
    <text evidence="6">The sequence shown here is derived from an EMBL/GenBank/DDBJ whole genome shotgun (WGS) entry which is preliminary data.</text>
</comment>
<dbReference type="InterPro" id="IPR005119">
    <property type="entry name" value="LysR_subst-bd"/>
</dbReference>
<dbReference type="Gene3D" id="1.10.10.10">
    <property type="entry name" value="Winged helix-like DNA-binding domain superfamily/Winged helix DNA-binding domain"/>
    <property type="match status" value="1"/>
</dbReference>
<protein>
    <submittedName>
        <fullName evidence="6">Putative transcriptional regulator</fullName>
    </submittedName>
</protein>
<evidence type="ECO:0000256" key="2">
    <source>
        <dbReference type="ARBA" id="ARBA00023015"/>
    </source>
</evidence>
<dbReference type="GO" id="GO:0003677">
    <property type="term" value="F:DNA binding"/>
    <property type="evidence" value="ECO:0007669"/>
    <property type="project" value="UniProtKB-KW"/>
</dbReference>
<dbReference type="Pfam" id="PF00126">
    <property type="entry name" value="HTH_1"/>
    <property type="match status" value="1"/>
</dbReference>
<organism evidence="6 7">
    <name type="scientific">gamma proteobacterium HTCC2207</name>
    <dbReference type="NCBI Taxonomy" id="314287"/>
    <lineage>
        <taxon>Bacteria</taxon>
        <taxon>Pseudomonadati</taxon>
        <taxon>Pseudomonadota</taxon>
        <taxon>Gammaproteobacteria</taxon>
        <taxon>Cellvibrionales</taxon>
        <taxon>Porticoccaceae</taxon>
        <taxon>SAR92 clade</taxon>
    </lineage>
</organism>
<dbReference type="SUPFAM" id="SSF53850">
    <property type="entry name" value="Periplasmic binding protein-like II"/>
    <property type="match status" value="1"/>
</dbReference>
<evidence type="ECO:0000313" key="6">
    <source>
        <dbReference type="EMBL" id="EAS46738.1"/>
    </source>
</evidence>
<keyword evidence="4" id="KW-0804">Transcription</keyword>
<dbReference type="PANTHER" id="PTHR30346:SF10">
    <property type="entry name" value="TRANSCRIPTIONAL REGULATOR OF OXIDATIVE STRESS OXYR"/>
    <property type="match status" value="1"/>
</dbReference>
<dbReference type="Pfam" id="PF03466">
    <property type="entry name" value="LysR_substrate"/>
    <property type="match status" value="1"/>
</dbReference>
<dbReference type="HOGENOM" id="CLU_039613_6_4_6"/>
<accession>Q1YR70</accession>
<keyword evidence="3" id="KW-0238">DNA-binding</keyword>
<dbReference type="AlphaFoldDB" id="Q1YR70"/>
<evidence type="ECO:0000256" key="3">
    <source>
        <dbReference type="ARBA" id="ARBA00023125"/>
    </source>
</evidence>
<evidence type="ECO:0000256" key="1">
    <source>
        <dbReference type="ARBA" id="ARBA00009437"/>
    </source>
</evidence>
<dbReference type="PANTHER" id="PTHR30346">
    <property type="entry name" value="TRANSCRIPTIONAL DUAL REGULATOR HCAR-RELATED"/>
    <property type="match status" value="1"/>
</dbReference>
<keyword evidence="2" id="KW-0805">Transcription regulation</keyword>
<dbReference type="STRING" id="314287.GB2207_03839"/>
<dbReference type="eggNOG" id="COG0583">
    <property type="taxonomic scope" value="Bacteria"/>
</dbReference>
<gene>
    <name evidence="6" type="ORF">GB2207_03839</name>
</gene>
<reference evidence="6 7" key="1">
    <citation type="submission" date="2006-03" db="EMBL/GenBank/DDBJ databases">
        <authorList>
            <person name="Giovannoni S.J."/>
            <person name="Cho J.-C."/>
            <person name="Ferriera S."/>
            <person name="Johnson J."/>
            <person name="Kravitz S."/>
            <person name="Halpern A."/>
            <person name="Remington K."/>
            <person name="Beeson K."/>
            <person name="Tran B."/>
            <person name="Rogers Y.-H."/>
            <person name="Friedman R."/>
            <person name="Venter J.C."/>
        </authorList>
    </citation>
    <scope>NUCLEOTIDE SEQUENCE [LARGE SCALE GENOMIC DNA]</scope>
    <source>
        <strain evidence="6 7">HTCC2207</strain>
    </source>
</reference>
<dbReference type="Gene3D" id="3.40.190.10">
    <property type="entry name" value="Periplasmic binding protein-like II"/>
    <property type="match status" value="2"/>
</dbReference>
<dbReference type="InterPro" id="IPR036388">
    <property type="entry name" value="WH-like_DNA-bd_sf"/>
</dbReference>
<dbReference type="CDD" id="cd08411">
    <property type="entry name" value="PBP2_OxyR"/>
    <property type="match status" value="1"/>
</dbReference>
<dbReference type="GO" id="GO:0003700">
    <property type="term" value="F:DNA-binding transcription factor activity"/>
    <property type="evidence" value="ECO:0007669"/>
    <property type="project" value="InterPro"/>
</dbReference>
<evidence type="ECO:0000256" key="4">
    <source>
        <dbReference type="ARBA" id="ARBA00023163"/>
    </source>
</evidence>
<dbReference type="SUPFAM" id="SSF46785">
    <property type="entry name" value="Winged helix' DNA-binding domain"/>
    <property type="match status" value="1"/>
</dbReference>
<dbReference type="PROSITE" id="PS50931">
    <property type="entry name" value="HTH_LYSR"/>
    <property type="match status" value="1"/>
</dbReference>
<sequence length="300" mass="33524">MGDIFMISTKQLSYALAVERTLHFKKAAADCNISQSALSTALSELERQLGLQIFERDNKKVLVTPIGREILDRARSIISQVNELQQLADNQQSALSFPITVGVIPTIAPYLLPKLFPLLSKLYPSAQLTIVEEQSHVLVDMVKRGEIDTAVLAMPFPCEGLLSLEFWQEDFYWIALKGEKHTNQTEITSNELIDSRLMLLSEGHCLKDHILAACNFPEQTANHGFGATSLHTLVQMVLGNLGTTLIPEMALEQLTRQSDHLTAVHLNEPSPHRRLSFIIRPNYTRLACVEALIKVCKQAL</sequence>
<dbReference type="EMBL" id="AAPI01000005">
    <property type="protein sequence ID" value="EAS46738.1"/>
    <property type="molecule type" value="Genomic_DNA"/>
</dbReference>
<dbReference type="Proteomes" id="UP000005555">
    <property type="component" value="Unassembled WGS sequence"/>
</dbReference>
<feature type="domain" description="HTH lysR-type" evidence="5">
    <location>
        <begin position="7"/>
        <end position="64"/>
    </location>
</feature>
<evidence type="ECO:0000259" key="5">
    <source>
        <dbReference type="PROSITE" id="PS50931"/>
    </source>
</evidence>
<dbReference type="FunFam" id="1.10.10.10:FF:000001">
    <property type="entry name" value="LysR family transcriptional regulator"/>
    <property type="match status" value="1"/>
</dbReference>